<dbReference type="GO" id="GO:0005840">
    <property type="term" value="C:ribosome"/>
    <property type="evidence" value="ECO:0007669"/>
    <property type="project" value="UniProtKB-KW"/>
</dbReference>
<keyword evidence="2" id="KW-0808">Transferase</keyword>
<dbReference type="Pfam" id="PF02624">
    <property type="entry name" value="YcaO"/>
    <property type="match status" value="1"/>
</dbReference>
<evidence type="ECO:0000313" key="3">
    <source>
        <dbReference type="Proteomes" id="UP000531216"/>
    </source>
</evidence>
<keyword evidence="3" id="KW-1185">Reference proteome</keyword>
<sequence>MSLMGLPTLPDAARAYQDALPPGRFVGFPLHDLDRTGVRAWKVALFLNDGAALPGNLPSGYGYGFDDDTALIGAFAEIAEAILPTLRLIEEPRWIGSYRSLKAERGAAGIVDPLTLCLPAGSPVTHDTPLAWIEARRRRTGERVLVPMDVAATDYFELPDGYQPFTTLITNGLGAGPDLDWAVGHGLLELLQRDGNGLGFRALDKGIVLDVDSSDLDSPTRDLLKHLDAAGIEVIPKFASDAFGLANVYVVGFDRPGFGPRTPIMLSACGEACDPDRATALRKALLEFCSARVRKSYAHGPMSEPRRVAPESFIEDFLAQAMPSLVGGESRAFTAMRDWSTREVSDLKAELDGSVFSRRATKAFRELPAHPLPTSRERGRFAAEALEAAGFDVLVVDGSPRDASVGVAKVIVPGLEVETMSYYRIGERNARRLMEAGSDFIRFGAESDTLRPIRLTPEALERLGGRQPLLDTAAVDRAVGPLYPLYREPEALHVAWSLEADGR</sequence>
<proteinExistence type="predicted"/>
<organism evidence="2 3">
    <name type="scientific">Aureimonas phyllosphaerae</name>
    <dbReference type="NCBI Taxonomy" id="1166078"/>
    <lineage>
        <taxon>Bacteria</taxon>
        <taxon>Pseudomonadati</taxon>
        <taxon>Pseudomonadota</taxon>
        <taxon>Alphaproteobacteria</taxon>
        <taxon>Hyphomicrobiales</taxon>
        <taxon>Aurantimonadaceae</taxon>
        <taxon>Aureimonas</taxon>
    </lineage>
</organism>
<dbReference type="OrthoDB" id="2379922at2"/>
<protein>
    <submittedName>
        <fullName evidence="2">Ribosomal protein S12 methylthiotransferase accessory factor</fullName>
    </submittedName>
</protein>
<comment type="caution">
    <text evidence="2">The sequence shown here is derived from an EMBL/GenBank/DDBJ whole genome shotgun (WGS) entry which is preliminary data.</text>
</comment>
<dbReference type="InterPro" id="IPR003776">
    <property type="entry name" value="YcaO-like_dom"/>
</dbReference>
<accession>A0A7W6BWF9</accession>
<dbReference type="PANTHER" id="PTHR37809">
    <property type="entry name" value="RIBOSOMAL PROTEIN S12 METHYLTHIOTRANSFERASE ACCESSORY FACTOR YCAO"/>
    <property type="match status" value="1"/>
</dbReference>
<dbReference type="AlphaFoldDB" id="A0A7W6BWF9"/>
<keyword evidence="2" id="KW-0687">Ribonucleoprotein</keyword>
<evidence type="ECO:0000313" key="2">
    <source>
        <dbReference type="EMBL" id="MBB3938182.1"/>
    </source>
</evidence>
<dbReference type="EMBL" id="JACIDO010000020">
    <property type="protein sequence ID" value="MBB3938182.1"/>
    <property type="molecule type" value="Genomic_DNA"/>
</dbReference>
<reference evidence="2 3" key="1">
    <citation type="submission" date="2020-08" db="EMBL/GenBank/DDBJ databases">
        <title>Genomic Encyclopedia of Type Strains, Phase IV (KMG-IV): sequencing the most valuable type-strain genomes for metagenomic binning, comparative biology and taxonomic classification.</title>
        <authorList>
            <person name="Goeker M."/>
        </authorList>
    </citation>
    <scope>NUCLEOTIDE SEQUENCE [LARGE SCALE GENOMIC DNA]</scope>
    <source>
        <strain evidence="2 3">DSM 25024</strain>
    </source>
</reference>
<feature type="domain" description="YcaO" evidence="1">
    <location>
        <begin position="62"/>
        <end position="459"/>
    </location>
</feature>
<dbReference type="PROSITE" id="PS51664">
    <property type="entry name" value="YCAO"/>
    <property type="match status" value="1"/>
</dbReference>
<keyword evidence="2" id="KW-0689">Ribosomal protein</keyword>
<dbReference type="Proteomes" id="UP000531216">
    <property type="component" value="Unassembled WGS sequence"/>
</dbReference>
<dbReference type="RefSeq" id="WP_090966637.1">
    <property type="nucleotide sequence ID" value="NZ_FOOA01000033.1"/>
</dbReference>
<name>A0A7W6BWF9_9HYPH</name>
<gene>
    <name evidence="2" type="ORF">GGR05_004353</name>
</gene>
<evidence type="ECO:0000259" key="1">
    <source>
        <dbReference type="PROSITE" id="PS51664"/>
    </source>
</evidence>
<dbReference type="Gene3D" id="3.30.1330.230">
    <property type="match status" value="1"/>
</dbReference>
<dbReference type="GO" id="GO:0016740">
    <property type="term" value="F:transferase activity"/>
    <property type="evidence" value="ECO:0007669"/>
    <property type="project" value="UniProtKB-KW"/>
</dbReference>
<dbReference type="PANTHER" id="PTHR37809:SF1">
    <property type="entry name" value="RIBOSOMAL PROTEIN S12 METHYLTHIOTRANSFERASE ACCESSORY FACTOR YCAO"/>
    <property type="match status" value="1"/>
</dbReference>